<evidence type="ECO:0000256" key="1">
    <source>
        <dbReference type="SAM" id="MobiDB-lite"/>
    </source>
</evidence>
<reference evidence="2" key="1">
    <citation type="journal article" date="2020" name="BMC Genomics">
        <title>Correction to: Identification and distribution of gene clusters required for synthesis of sphingolipid metabolism inhibitors in diverse species of the filamentous fungus Fusarium.</title>
        <authorList>
            <person name="Kim H.S."/>
            <person name="Lohmar J.M."/>
            <person name="Busman M."/>
            <person name="Brown D.W."/>
            <person name="Naumann T.A."/>
            <person name="Divon H.H."/>
            <person name="Lysoe E."/>
            <person name="Uhlig S."/>
            <person name="Proctor R.H."/>
        </authorList>
    </citation>
    <scope>NUCLEOTIDE SEQUENCE</scope>
    <source>
        <strain evidence="2">NRRL 20472</strain>
    </source>
</reference>
<dbReference type="EMBL" id="JABEXW010000166">
    <property type="protein sequence ID" value="KAF4969289.1"/>
    <property type="molecule type" value="Genomic_DNA"/>
</dbReference>
<feature type="compositionally biased region" description="Polar residues" evidence="1">
    <location>
        <begin position="119"/>
        <end position="133"/>
    </location>
</feature>
<feature type="compositionally biased region" description="Acidic residues" evidence="1">
    <location>
        <begin position="136"/>
        <end position="145"/>
    </location>
</feature>
<dbReference type="Proteomes" id="UP000622797">
    <property type="component" value="Unassembled WGS sequence"/>
</dbReference>
<dbReference type="AlphaFoldDB" id="A0A8H4XCM5"/>
<organism evidence="2 3">
    <name type="scientific">Fusarium sarcochroum</name>
    <dbReference type="NCBI Taxonomy" id="1208366"/>
    <lineage>
        <taxon>Eukaryota</taxon>
        <taxon>Fungi</taxon>
        <taxon>Dikarya</taxon>
        <taxon>Ascomycota</taxon>
        <taxon>Pezizomycotina</taxon>
        <taxon>Sordariomycetes</taxon>
        <taxon>Hypocreomycetidae</taxon>
        <taxon>Hypocreales</taxon>
        <taxon>Nectriaceae</taxon>
        <taxon>Fusarium</taxon>
        <taxon>Fusarium lateritium species complex</taxon>
    </lineage>
</organism>
<proteinExistence type="predicted"/>
<evidence type="ECO:0000313" key="2">
    <source>
        <dbReference type="EMBL" id="KAF4969289.1"/>
    </source>
</evidence>
<protein>
    <submittedName>
        <fullName evidence="2">Uncharacterized protein</fullName>
    </submittedName>
</protein>
<dbReference type="OrthoDB" id="5093989at2759"/>
<feature type="region of interest" description="Disordered" evidence="1">
    <location>
        <begin position="119"/>
        <end position="145"/>
    </location>
</feature>
<reference evidence="2" key="2">
    <citation type="submission" date="2020-05" db="EMBL/GenBank/DDBJ databases">
        <authorList>
            <person name="Kim H.-S."/>
            <person name="Proctor R.H."/>
            <person name="Brown D.W."/>
        </authorList>
    </citation>
    <scope>NUCLEOTIDE SEQUENCE</scope>
    <source>
        <strain evidence="2">NRRL 20472</strain>
    </source>
</reference>
<gene>
    <name evidence="2" type="ORF">FSARC_3444</name>
</gene>
<sequence>MSNQPSALDPQAVNHFDDGSRQAFMARFFTKLKVFDEVKMKASRLMAIEATCKALNKRHWTKVSPVFFEYEVDTCLWENYLREHNLLADNPWPWLDFPDPRDLSEGTSPIFESWLRNETAATSAQPSDQTHQVSEVYDEFDTSEW</sequence>
<keyword evidence="3" id="KW-1185">Reference proteome</keyword>
<accession>A0A8H4XCM5</accession>
<evidence type="ECO:0000313" key="3">
    <source>
        <dbReference type="Proteomes" id="UP000622797"/>
    </source>
</evidence>
<comment type="caution">
    <text evidence="2">The sequence shown here is derived from an EMBL/GenBank/DDBJ whole genome shotgun (WGS) entry which is preliminary data.</text>
</comment>
<name>A0A8H4XCM5_9HYPO</name>